<dbReference type="GO" id="GO:0005975">
    <property type="term" value="P:carbohydrate metabolic process"/>
    <property type="evidence" value="ECO:0007669"/>
    <property type="project" value="InterPro"/>
</dbReference>
<proteinExistence type="predicted"/>
<dbReference type="InterPro" id="IPR046837">
    <property type="entry name" value="Laa1/Sip1/HEATR5-like_HEAT"/>
</dbReference>
<reference evidence="2" key="1">
    <citation type="submission" date="2020-06" db="EMBL/GenBank/DDBJ databases">
        <authorList>
            <person name="Li T."/>
            <person name="Hu X."/>
            <person name="Zhang T."/>
            <person name="Song X."/>
            <person name="Zhang H."/>
            <person name="Dai N."/>
            <person name="Sheng W."/>
            <person name="Hou X."/>
            <person name="Wei L."/>
        </authorList>
    </citation>
    <scope>NUCLEOTIDE SEQUENCE</scope>
    <source>
        <strain evidence="2">K16</strain>
        <tissue evidence="2">Leaf</tissue>
    </source>
</reference>
<keyword evidence="3" id="KW-1185">Reference proteome</keyword>
<dbReference type="InterPro" id="IPR044218">
    <property type="entry name" value="SWEETIE"/>
</dbReference>
<evidence type="ECO:0000313" key="3">
    <source>
        <dbReference type="Proteomes" id="UP001289374"/>
    </source>
</evidence>
<feature type="compositionally biased region" description="Basic and acidic residues" evidence="1">
    <location>
        <begin position="1102"/>
        <end position="1111"/>
    </location>
</feature>
<protein>
    <submittedName>
        <fullName evidence="2">Protein SWEETIE</fullName>
    </submittedName>
</protein>
<feature type="region of interest" description="Disordered" evidence="1">
    <location>
        <begin position="1019"/>
        <end position="1141"/>
    </location>
</feature>
<feature type="region of interest" description="Disordered" evidence="1">
    <location>
        <begin position="132"/>
        <end position="168"/>
    </location>
</feature>
<dbReference type="PANTHER" id="PTHR46975">
    <property type="entry name" value="PROTEIN SWEETIE"/>
    <property type="match status" value="1"/>
</dbReference>
<dbReference type="Proteomes" id="UP001289374">
    <property type="component" value="Unassembled WGS sequence"/>
</dbReference>
<accession>A0AAE1WHR1</accession>
<dbReference type="AlphaFoldDB" id="A0AAE1WHR1"/>
<name>A0AAE1WHR1_9LAMI</name>
<dbReference type="SUPFAM" id="SSF48371">
    <property type="entry name" value="ARM repeat"/>
    <property type="match status" value="1"/>
</dbReference>
<comment type="caution">
    <text evidence="2">The sequence shown here is derived from an EMBL/GenBank/DDBJ whole genome shotgun (WGS) entry which is preliminary data.</text>
</comment>
<sequence>MLRNALDGSEGSASSAAYVEAFRIIMRTGVGDKSLSVRIAAARCLKAFANIGGPSLGIGELENCLSYCVKVSIINEQIEETLFHMLDEETDTDIGNLARTTIMRLLYASCPSRPSRWLSICHDMILSTSSRHNAKKPNKMENDSSTGLDGDKGLNLGEDDENMVSSAENPPIRSYTLDYTSPNFSRDKHLRYRTRVFAAECLNHLPEAVGENPSHFDLSLAKGQPAKGPVSGDWLVLQLQDLISLAYQISTIQFEKMRPIGVSLLCTIMDKFAAIPDPELPDHLLLEQYQAQLVSAVRSALDSSSGPILLEAGLQLATKMLTSGIISRDQVAVKRIFSLISRPLSDFNELYYPSYAEWVSCKIKVRLLTVHASLKCYVFESLRRQGDEISDEYLALLPLFAKSSSILGAYWLSFLKDYIYIRFHLRLENWKPFLDGIQSSVVSVELQPCLEEAWLVILQALVLDAVPAGSCVNESSPTDSSRNIPTSGYSMVELQLDDFQFLWGFLLMLLFQEQDVTLGEHIIPMCCIKSKFSSDISVDDSNSVSSNILFPVFQFMSTERFFSSGFLTVDACSELLQVGKLHGIVLPSFFYHRLILREVYAFGNKYLNTSQSVKIVLDSWALTTYSELKQDTPVVQNCPKDFLNVENFAYLAAELCVTYLFKLLLSDNVNSQHPSGWENSISAALTAASTLLERSEAQMQLKLLLPFLLVGYKCIGEASTEISLSRIYDFVQSIASLLKRLIEVRKSCFTSFYSGGKSEFGADDITHLLSITRACLNATVSLTNDCVQAIHQLENKRSRLHKMLLLKLAYSVEQFFSYATLAFVFEGPGENQESNPLLSRGLHLSIQCIESVLTDSDIQIQAIGLQVVKVMLQKGLGAEFNAFLIFFVVELLEGLFSIVRNILEEANDLRNVAVILVSQLAQIPSSAASIKDILLAMPVGQRQQLQDIIRASVNQDKDPKPLSSPGPPLSFPASGSETIPAPESRECDYEESSASLSLSNKESLNVEDHELGEAASAFHEADSGNQMEESDNPEDGSNIGKQSDEIVPDLAAEELPNIQSDEVAEEHTEPFANYFEKSEMVPSHENDQPLPDVQHISSTAEHQTETSHDYEQGLPDLQPMEFSQEHAQPSTEKSSMPYDEGRIFLTMAI</sequence>
<organism evidence="2 3">
    <name type="scientific">Sesamum angolense</name>
    <dbReference type="NCBI Taxonomy" id="2727404"/>
    <lineage>
        <taxon>Eukaryota</taxon>
        <taxon>Viridiplantae</taxon>
        <taxon>Streptophyta</taxon>
        <taxon>Embryophyta</taxon>
        <taxon>Tracheophyta</taxon>
        <taxon>Spermatophyta</taxon>
        <taxon>Magnoliopsida</taxon>
        <taxon>eudicotyledons</taxon>
        <taxon>Gunneridae</taxon>
        <taxon>Pentapetalae</taxon>
        <taxon>asterids</taxon>
        <taxon>lamiids</taxon>
        <taxon>Lamiales</taxon>
        <taxon>Pedaliaceae</taxon>
        <taxon>Sesamum</taxon>
    </lineage>
</organism>
<feature type="compositionally biased region" description="Basic and acidic residues" evidence="1">
    <location>
        <begin position="1076"/>
        <end position="1087"/>
    </location>
</feature>
<feature type="region of interest" description="Disordered" evidence="1">
    <location>
        <begin position="955"/>
        <end position="1000"/>
    </location>
</feature>
<gene>
    <name evidence="2" type="ORF">Sango_1833300</name>
</gene>
<evidence type="ECO:0000256" key="1">
    <source>
        <dbReference type="SAM" id="MobiDB-lite"/>
    </source>
</evidence>
<feature type="compositionally biased region" description="Polar residues" evidence="1">
    <location>
        <begin position="1125"/>
        <end position="1134"/>
    </location>
</feature>
<dbReference type="PANTHER" id="PTHR46975:SF2">
    <property type="entry name" value="PROTEIN SWEETIE"/>
    <property type="match status" value="1"/>
</dbReference>
<dbReference type="EMBL" id="JACGWL010000010">
    <property type="protein sequence ID" value="KAK4393625.1"/>
    <property type="molecule type" value="Genomic_DNA"/>
</dbReference>
<reference evidence="2" key="2">
    <citation type="journal article" date="2024" name="Plant">
        <title>Genomic evolution and insights into agronomic trait innovations of Sesamum species.</title>
        <authorList>
            <person name="Miao H."/>
            <person name="Wang L."/>
            <person name="Qu L."/>
            <person name="Liu H."/>
            <person name="Sun Y."/>
            <person name="Le M."/>
            <person name="Wang Q."/>
            <person name="Wei S."/>
            <person name="Zheng Y."/>
            <person name="Lin W."/>
            <person name="Duan Y."/>
            <person name="Cao H."/>
            <person name="Xiong S."/>
            <person name="Wang X."/>
            <person name="Wei L."/>
            <person name="Li C."/>
            <person name="Ma Q."/>
            <person name="Ju M."/>
            <person name="Zhao R."/>
            <person name="Li G."/>
            <person name="Mu C."/>
            <person name="Tian Q."/>
            <person name="Mei H."/>
            <person name="Zhang T."/>
            <person name="Gao T."/>
            <person name="Zhang H."/>
        </authorList>
    </citation>
    <scope>NUCLEOTIDE SEQUENCE</scope>
    <source>
        <strain evidence="2">K16</strain>
    </source>
</reference>
<dbReference type="InterPro" id="IPR016024">
    <property type="entry name" value="ARM-type_fold"/>
</dbReference>
<evidence type="ECO:0000313" key="2">
    <source>
        <dbReference type="EMBL" id="KAK4393625.1"/>
    </source>
</evidence>
<dbReference type="Pfam" id="PF20210">
    <property type="entry name" value="Laa1_Sip1_HTR5"/>
    <property type="match status" value="1"/>
</dbReference>